<keyword evidence="2" id="KW-1185">Reference proteome</keyword>
<dbReference type="AlphaFoldDB" id="A0A2H5QV47"/>
<reference evidence="1 2" key="1">
    <citation type="journal article" date="2017" name="Front. Genet.">
        <title>Draft sequencing of the heterozygous diploid genome of Satsuma (Citrus unshiu Marc.) using a hybrid assembly approach.</title>
        <authorList>
            <person name="Shimizu T."/>
            <person name="Tanizawa Y."/>
            <person name="Mochizuki T."/>
            <person name="Nagasaki H."/>
            <person name="Yoshioka T."/>
            <person name="Toyoda A."/>
            <person name="Fujiyama A."/>
            <person name="Kaminuma E."/>
            <person name="Nakamura Y."/>
        </authorList>
    </citation>
    <scope>NUCLEOTIDE SEQUENCE [LARGE SCALE GENOMIC DNA]</scope>
    <source>
        <strain evidence="2">cv. Miyagawa wase</strain>
    </source>
</reference>
<organism evidence="1 2">
    <name type="scientific">Citrus unshiu</name>
    <name type="common">Satsuma mandarin</name>
    <name type="synonym">Citrus nobilis var. unshiu</name>
    <dbReference type="NCBI Taxonomy" id="55188"/>
    <lineage>
        <taxon>Eukaryota</taxon>
        <taxon>Viridiplantae</taxon>
        <taxon>Streptophyta</taxon>
        <taxon>Embryophyta</taxon>
        <taxon>Tracheophyta</taxon>
        <taxon>Spermatophyta</taxon>
        <taxon>Magnoliopsida</taxon>
        <taxon>eudicotyledons</taxon>
        <taxon>Gunneridae</taxon>
        <taxon>Pentapetalae</taxon>
        <taxon>rosids</taxon>
        <taxon>malvids</taxon>
        <taxon>Sapindales</taxon>
        <taxon>Rutaceae</taxon>
        <taxon>Aurantioideae</taxon>
        <taxon>Citrus</taxon>
    </lineage>
</organism>
<comment type="caution">
    <text evidence="1">The sequence shown here is derived from an EMBL/GenBank/DDBJ whole genome shotgun (WGS) entry which is preliminary data.</text>
</comment>
<evidence type="ECO:0000313" key="1">
    <source>
        <dbReference type="EMBL" id="GAY68492.1"/>
    </source>
</evidence>
<proteinExistence type="predicted"/>
<name>A0A2H5QV47_CITUN</name>
<dbReference type="EMBL" id="BDQV01000895">
    <property type="protein sequence ID" value="GAY68492.1"/>
    <property type="molecule type" value="Genomic_DNA"/>
</dbReference>
<dbReference type="Proteomes" id="UP000236630">
    <property type="component" value="Unassembled WGS sequence"/>
</dbReference>
<evidence type="ECO:0000313" key="2">
    <source>
        <dbReference type="Proteomes" id="UP000236630"/>
    </source>
</evidence>
<gene>
    <name evidence="1" type="ORF">CUMW_264560</name>
</gene>
<protein>
    <submittedName>
        <fullName evidence="1">Uncharacterized protein</fullName>
    </submittedName>
</protein>
<sequence length="208" mass="23915">MILDIRVTQVKVTKQLIKANVECDLQGFEKVFAVKFPPQAIAAKRHIHLRNSVSDFLGVDFEDPMENIGVLKSYRAKHMWVDHMLPWRKEFDIDTIIQVTMVCRLSSLRVCKSLCNKVTCSSNCTVTCSSNCTFIEYNFGFSSFNACTMAAKRYIQFEHLFWLTCLIRRNSFPWVSNGFSTYRNRALLLEVIRCCLNSASCIAMILPT</sequence>
<accession>A0A2H5QV47</accession>